<dbReference type="PANTHER" id="PTHR33371:SF4">
    <property type="entry name" value="INTERMEMBRANE PHOSPHOLIPID TRANSPORT SYSTEM BINDING PROTEIN MLAD"/>
    <property type="match status" value="1"/>
</dbReference>
<keyword evidence="4" id="KW-1185">Reference proteome</keyword>
<evidence type="ECO:0000313" key="3">
    <source>
        <dbReference type="EMBL" id="TFF37486.1"/>
    </source>
</evidence>
<evidence type="ECO:0000259" key="2">
    <source>
        <dbReference type="Pfam" id="PF02470"/>
    </source>
</evidence>
<dbReference type="EMBL" id="SOZE01000010">
    <property type="protein sequence ID" value="TFF37486.1"/>
    <property type="molecule type" value="Genomic_DNA"/>
</dbReference>
<organism evidence="3 4">
    <name type="scientific">Mucilaginibacter psychrotolerans</name>
    <dbReference type="NCBI Taxonomy" id="1524096"/>
    <lineage>
        <taxon>Bacteria</taxon>
        <taxon>Pseudomonadati</taxon>
        <taxon>Bacteroidota</taxon>
        <taxon>Sphingobacteriia</taxon>
        <taxon>Sphingobacteriales</taxon>
        <taxon>Sphingobacteriaceae</taxon>
        <taxon>Mucilaginibacter</taxon>
    </lineage>
</organism>
<keyword evidence="1" id="KW-0812">Transmembrane</keyword>
<gene>
    <name evidence="3" type="ORF">E2R66_11815</name>
</gene>
<name>A0A4Y8SGD9_9SPHI</name>
<dbReference type="Proteomes" id="UP000297540">
    <property type="component" value="Unassembled WGS sequence"/>
</dbReference>
<dbReference type="InterPro" id="IPR003399">
    <property type="entry name" value="Mce/MlaD"/>
</dbReference>
<evidence type="ECO:0000313" key="4">
    <source>
        <dbReference type="Proteomes" id="UP000297540"/>
    </source>
</evidence>
<feature type="transmembrane region" description="Helical" evidence="1">
    <location>
        <begin position="12"/>
        <end position="30"/>
    </location>
</feature>
<proteinExistence type="predicted"/>
<sequence>MAKQGENNIKLGLFVLAGLLVMMVAFYMIGKNRNIFGSDFELKVRFANLNGLMEGNNVLFSGIQAGTVKSIRMVNDTTIEVAMQIDSKVKPFIHKNALAAIGTEGLMGNKVINITPINLASEPVNSGDELAVQKMVSTDEMLQTLSKTNSNIARISEALKSTVLRLDSSAIFDVLNDKTIGISLRSSLHNIDKASRNANDLTAGLNELVVRIKQGKGTAGLLLSDTALAANLKLALIKLKSASENADQLTRQANTMVTSVNNDLNNGKGTLHALLKDSLIAKKISITLDNVMKGTDGFNQNMEALKHNFLFKGFFKDQEKKKSAAAKALSN</sequence>
<feature type="domain" description="Mce/MlaD" evidence="2">
    <location>
        <begin position="41"/>
        <end position="116"/>
    </location>
</feature>
<dbReference type="AlphaFoldDB" id="A0A4Y8SGD9"/>
<dbReference type="Pfam" id="PF02470">
    <property type="entry name" value="MlaD"/>
    <property type="match status" value="1"/>
</dbReference>
<keyword evidence="1" id="KW-1133">Transmembrane helix</keyword>
<accession>A0A4Y8SGD9</accession>
<reference evidence="3 4" key="1">
    <citation type="journal article" date="2017" name="Int. J. Syst. Evol. Microbiol.">
        <title>Mucilaginibacterpsychrotolerans sp. nov., isolated from peatlands.</title>
        <authorList>
            <person name="Deng Y."/>
            <person name="Shen L."/>
            <person name="Xu B."/>
            <person name="Liu Y."/>
            <person name="Gu Z."/>
            <person name="Liu H."/>
            <person name="Zhou Y."/>
        </authorList>
    </citation>
    <scope>NUCLEOTIDE SEQUENCE [LARGE SCALE GENOMIC DNA]</scope>
    <source>
        <strain evidence="3 4">NH7-4</strain>
    </source>
</reference>
<protein>
    <submittedName>
        <fullName evidence="3">MCE family protein</fullName>
    </submittedName>
</protein>
<dbReference type="OrthoDB" id="9771725at2"/>
<keyword evidence="1" id="KW-0472">Membrane</keyword>
<dbReference type="RefSeq" id="WP_133231004.1">
    <property type="nucleotide sequence ID" value="NZ_SOZE01000010.1"/>
</dbReference>
<comment type="caution">
    <text evidence="3">The sequence shown here is derived from an EMBL/GenBank/DDBJ whole genome shotgun (WGS) entry which is preliminary data.</text>
</comment>
<dbReference type="InterPro" id="IPR052336">
    <property type="entry name" value="MlaD_Phospholipid_Transporter"/>
</dbReference>
<dbReference type="PANTHER" id="PTHR33371">
    <property type="entry name" value="INTERMEMBRANE PHOSPHOLIPID TRANSPORT SYSTEM BINDING PROTEIN MLAD-RELATED"/>
    <property type="match status" value="1"/>
</dbReference>
<evidence type="ECO:0000256" key="1">
    <source>
        <dbReference type="SAM" id="Phobius"/>
    </source>
</evidence>